<dbReference type="EMBL" id="JANPWB010000004">
    <property type="protein sequence ID" value="KAJ1194977.1"/>
    <property type="molecule type" value="Genomic_DNA"/>
</dbReference>
<sequence>MRTNSSVRARVSQRENVSSPNGIRLLPALLQHKNMAQFNDDQYGEYDAGQYDQHMEEHLVEVLDFHVQDSVNKALVKALRLFAKPIFNFGFRRFGVGSGNPTPVEVDITEPARSPDDLLDQTGSPDDAVPGTSQDSVLPQFKRLPSMDLPLHQFVMDVVLREWKDPDRIGLPRFMAKLYPLEDVGEKLPDLAQVDSVWWVYLPTSPSLLRAVHEMPRLPESQPCDNEPGDSEAISLMLTCHPWTNSSVKRPELFWELGLAGIYHIKPAEQVLSREET</sequence>
<proteinExistence type="predicted"/>
<evidence type="ECO:0000313" key="3">
    <source>
        <dbReference type="Proteomes" id="UP001066276"/>
    </source>
</evidence>
<evidence type="ECO:0000313" key="2">
    <source>
        <dbReference type="EMBL" id="KAJ1194977.1"/>
    </source>
</evidence>
<name>A0AAV7V0X3_PLEWA</name>
<organism evidence="2 3">
    <name type="scientific">Pleurodeles waltl</name>
    <name type="common">Iberian ribbed newt</name>
    <dbReference type="NCBI Taxonomy" id="8319"/>
    <lineage>
        <taxon>Eukaryota</taxon>
        <taxon>Metazoa</taxon>
        <taxon>Chordata</taxon>
        <taxon>Craniata</taxon>
        <taxon>Vertebrata</taxon>
        <taxon>Euteleostomi</taxon>
        <taxon>Amphibia</taxon>
        <taxon>Batrachia</taxon>
        <taxon>Caudata</taxon>
        <taxon>Salamandroidea</taxon>
        <taxon>Salamandridae</taxon>
        <taxon>Pleurodelinae</taxon>
        <taxon>Pleurodeles</taxon>
    </lineage>
</organism>
<feature type="region of interest" description="Disordered" evidence="1">
    <location>
        <begin position="102"/>
        <end position="136"/>
    </location>
</feature>
<reference evidence="2" key="1">
    <citation type="journal article" date="2022" name="bioRxiv">
        <title>Sequencing and chromosome-scale assembly of the giantPleurodeles waltlgenome.</title>
        <authorList>
            <person name="Brown T."/>
            <person name="Elewa A."/>
            <person name="Iarovenko S."/>
            <person name="Subramanian E."/>
            <person name="Araus A.J."/>
            <person name="Petzold A."/>
            <person name="Susuki M."/>
            <person name="Suzuki K.-i.T."/>
            <person name="Hayashi T."/>
            <person name="Toyoda A."/>
            <person name="Oliveira C."/>
            <person name="Osipova E."/>
            <person name="Leigh N.D."/>
            <person name="Simon A."/>
            <person name="Yun M.H."/>
        </authorList>
    </citation>
    <scope>NUCLEOTIDE SEQUENCE</scope>
    <source>
        <strain evidence="2">20211129_DDA</strain>
        <tissue evidence="2">Liver</tissue>
    </source>
</reference>
<accession>A0AAV7V0X3</accession>
<keyword evidence="3" id="KW-1185">Reference proteome</keyword>
<gene>
    <name evidence="2" type="ORF">NDU88_004261</name>
</gene>
<comment type="caution">
    <text evidence="2">The sequence shown here is derived from an EMBL/GenBank/DDBJ whole genome shotgun (WGS) entry which is preliminary data.</text>
</comment>
<evidence type="ECO:0000256" key="1">
    <source>
        <dbReference type="SAM" id="MobiDB-lite"/>
    </source>
</evidence>
<protein>
    <submittedName>
        <fullName evidence="2">Uncharacterized protein</fullName>
    </submittedName>
</protein>
<dbReference type="AlphaFoldDB" id="A0AAV7V0X3"/>
<dbReference type="Proteomes" id="UP001066276">
    <property type="component" value="Chromosome 2_2"/>
</dbReference>